<protein>
    <submittedName>
        <fullName evidence="1">Uncharacterized protein</fullName>
    </submittedName>
</protein>
<dbReference type="Pfam" id="PF22000">
    <property type="entry name" value="DUF6929"/>
    <property type="match status" value="1"/>
</dbReference>
<sequence length="290" mass="32327">MEITVLEKTKTDKIPSGSGIVKSGDVYHIIGDDSPFLFSLNSDFQIISKTPLVDSLHSAGGRIPKSEKPDFEALEMIGQNEMVAFGSGSKSPQRDIFIRALLKDSLLIEKYQITDFYNKLRKLPILHDAELNIEAAAFHNKRIYLFNRKKNLVLQFEYTRLLNYLRGEASFPQPEITAFSLPKINGIEAGFSGAASLKGEAKIIFTASVEDTDNAYNDGEILGSFIGMIDISDNKISESFDYCKIPNEGEHLKVESISVEKEISPGRTEVVLITDDDKGNSVLLKGRLRW</sequence>
<evidence type="ECO:0000313" key="2">
    <source>
        <dbReference type="Proteomes" id="UP000316614"/>
    </source>
</evidence>
<dbReference type="EMBL" id="CP041253">
    <property type="protein sequence ID" value="QDH81504.1"/>
    <property type="molecule type" value="Genomic_DNA"/>
</dbReference>
<dbReference type="KEGG" id="echi:FKX85_05835"/>
<dbReference type="AlphaFoldDB" id="A0A514CP42"/>
<keyword evidence="2" id="KW-1185">Reference proteome</keyword>
<accession>A0A514CP42</accession>
<gene>
    <name evidence="1" type="ORF">FKX85_05835</name>
</gene>
<name>A0A514CP42_9BACT</name>
<evidence type="ECO:0000313" key="1">
    <source>
        <dbReference type="EMBL" id="QDH81504.1"/>
    </source>
</evidence>
<dbReference type="OrthoDB" id="6710009at2"/>
<proteinExistence type="predicted"/>
<organism evidence="1 2">
    <name type="scientific">Echinicola soli</name>
    <dbReference type="NCBI Taxonomy" id="2591634"/>
    <lineage>
        <taxon>Bacteria</taxon>
        <taxon>Pseudomonadati</taxon>
        <taxon>Bacteroidota</taxon>
        <taxon>Cytophagia</taxon>
        <taxon>Cytophagales</taxon>
        <taxon>Cyclobacteriaceae</taxon>
        <taxon>Echinicola</taxon>
    </lineage>
</organism>
<dbReference type="Proteomes" id="UP000316614">
    <property type="component" value="Chromosome"/>
</dbReference>
<reference evidence="1 2" key="1">
    <citation type="submission" date="2019-06" db="EMBL/GenBank/DDBJ databases">
        <title>Echinicola alkalisoli sp. nov. isolated from saline soil.</title>
        <authorList>
            <person name="Sun J.-Q."/>
            <person name="Xu L."/>
        </authorList>
    </citation>
    <scope>NUCLEOTIDE SEQUENCE [LARGE SCALE GENOMIC DNA]</scope>
    <source>
        <strain evidence="1 2">LN3S3</strain>
    </source>
</reference>
<dbReference type="InterPro" id="IPR053851">
    <property type="entry name" value="DUF6929"/>
</dbReference>